<dbReference type="InterPro" id="IPR011200">
    <property type="entry name" value="UCP012608"/>
</dbReference>
<keyword evidence="2" id="KW-1185">Reference proteome</keyword>
<comment type="caution">
    <text evidence="1">The sequence shown here is derived from an EMBL/GenBank/DDBJ whole genome shotgun (WGS) entry which is preliminary data.</text>
</comment>
<accession>A0A8I1DCI4</accession>
<sequence>MRTEMKREALSVLFRNFALIECHLSSPLYQQLSLKTAQDDELLALASHARRGQPVPNLLFGAVHYLLLKGKDHPLKNYYPNLAESPRKADEAFPAFRDFCLMFKDEIIPILREKRVQTNEPGRCAYLYPGFCLIYNRVKKPLSLIEIGTSAGLQLLWDHYSYSYGGSQTYGHPSSPIRIESEIRGTRQPFLLPDSPPVAFRAGVDLHIMDLTDQEDFLWMRSLIWPEHQKRVRLFEKAARQLKKHPLRLIEGDGVEMLPRLARQVPEDTALCIFHTHVANQMPDQAKRKLRDQIGKLGRTQTVFHLYNNMEDRDVLHLESYIDGRKSHEVLAKTEGHGRWFEWKSPE</sequence>
<organism evidence="1 2">
    <name type="scientific">Thermoactinomyces intermedius</name>
    <dbReference type="NCBI Taxonomy" id="2024"/>
    <lineage>
        <taxon>Bacteria</taxon>
        <taxon>Bacillati</taxon>
        <taxon>Bacillota</taxon>
        <taxon>Bacilli</taxon>
        <taxon>Bacillales</taxon>
        <taxon>Thermoactinomycetaceae</taxon>
        <taxon>Thermoactinomyces</taxon>
    </lineage>
</organism>
<dbReference type="Pfam" id="PF10094">
    <property type="entry name" value="DUF2332"/>
    <property type="match status" value="1"/>
</dbReference>
<dbReference type="EMBL" id="JAECVW010000004">
    <property type="protein sequence ID" value="MBH8595543.1"/>
    <property type="molecule type" value="Genomic_DNA"/>
</dbReference>
<proteinExistence type="predicted"/>
<evidence type="ECO:0000313" key="2">
    <source>
        <dbReference type="Proteomes" id="UP000633619"/>
    </source>
</evidence>
<dbReference type="PIRSF" id="PIRSF012608">
    <property type="entry name" value="UCP012608"/>
    <property type="match status" value="1"/>
</dbReference>
<evidence type="ECO:0000313" key="1">
    <source>
        <dbReference type="EMBL" id="MBH8595543.1"/>
    </source>
</evidence>
<protein>
    <submittedName>
        <fullName evidence="1">DUF2332 domain-containing protein</fullName>
    </submittedName>
</protein>
<reference evidence="1 2" key="1">
    <citation type="submission" date="2020-12" db="EMBL/GenBank/DDBJ databases">
        <title>WGS of Thermoactinomyces spp.</title>
        <authorList>
            <person name="Cheng K."/>
        </authorList>
    </citation>
    <scope>NUCLEOTIDE SEQUENCE [LARGE SCALE GENOMIC DNA]</scope>
    <source>
        <strain evidence="2">CICC 10671\DSM 43846</strain>
    </source>
</reference>
<dbReference type="Proteomes" id="UP000633619">
    <property type="component" value="Unassembled WGS sequence"/>
</dbReference>
<dbReference type="AlphaFoldDB" id="A0A8I1DCI4"/>
<name>A0A8I1DCI4_THEIN</name>
<gene>
    <name evidence="1" type="ORF">I8U20_09385</name>
</gene>